<dbReference type="EMBL" id="CP017641">
    <property type="protein sequence ID" value="APZ93359.1"/>
    <property type="molecule type" value="Genomic_DNA"/>
</dbReference>
<gene>
    <name evidence="1" type="ORF">Fuma_02976</name>
</gene>
<dbReference type="Proteomes" id="UP000187735">
    <property type="component" value="Chromosome"/>
</dbReference>
<sequence>MSDDKENYRTTETQALKCDLLAINAATCQDGKYVLLTIRMNPNSFKVTEILIPLSQAQDRLQVDLADLLERSPVFKASG</sequence>
<dbReference type="STRING" id="1891926.Fuma_02976"/>
<evidence type="ECO:0000313" key="2">
    <source>
        <dbReference type="Proteomes" id="UP000187735"/>
    </source>
</evidence>
<accession>A0A1P8WH18</accession>
<dbReference type="OrthoDB" id="282612at2"/>
<name>A0A1P8WH18_9PLAN</name>
<evidence type="ECO:0000313" key="1">
    <source>
        <dbReference type="EMBL" id="APZ93359.1"/>
    </source>
</evidence>
<dbReference type="RefSeq" id="WP_077024830.1">
    <property type="nucleotide sequence ID" value="NZ_CP017641.1"/>
</dbReference>
<dbReference type="AlphaFoldDB" id="A0A1P8WH18"/>
<reference evidence="1 2" key="1">
    <citation type="journal article" date="2016" name="Front. Microbiol.">
        <title>Fuerstia marisgermanicae gen. nov., sp. nov., an Unusual Member of the Phylum Planctomycetes from the German Wadden Sea.</title>
        <authorList>
            <person name="Kohn T."/>
            <person name="Heuer A."/>
            <person name="Jogler M."/>
            <person name="Vollmers J."/>
            <person name="Boedeker C."/>
            <person name="Bunk B."/>
            <person name="Rast P."/>
            <person name="Borchert D."/>
            <person name="Glockner I."/>
            <person name="Freese H.M."/>
            <person name="Klenk H.P."/>
            <person name="Overmann J."/>
            <person name="Kaster A.K."/>
            <person name="Rohde M."/>
            <person name="Wiegand S."/>
            <person name="Jogler C."/>
        </authorList>
    </citation>
    <scope>NUCLEOTIDE SEQUENCE [LARGE SCALE GENOMIC DNA]</scope>
    <source>
        <strain evidence="1 2">NH11</strain>
    </source>
</reference>
<keyword evidence="2" id="KW-1185">Reference proteome</keyword>
<dbReference type="KEGG" id="fmr:Fuma_02976"/>
<protein>
    <submittedName>
        <fullName evidence="1">Uncharacterized protein</fullName>
    </submittedName>
</protein>
<organism evidence="1 2">
    <name type="scientific">Fuerstiella marisgermanici</name>
    <dbReference type="NCBI Taxonomy" id="1891926"/>
    <lineage>
        <taxon>Bacteria</taxon>
        <taxon>Pseudomonadati</taxon>
        <taxon>Planctomycetota</taxon>
        <taxon>Planctomycetia</taxon>
        <taxon>Planctomycetales</taxon>
        <taxon>Planctomycetaceae</taxon>
        <taxon>Fuerstiella</taxon>
    </lineage>
</organism>
<proteinExistence type="predicted"/>